<dbReference type="Pfam" id="PF11822">
    <property type="entry name" value="BTB_SANBR"/>
    <property type="match status" value="1"/>
</dbReference>
<organism evidence="2 3">
    <name type="scientific">Atta colombica</name>
    <dbReference type="NCBI Taxonomy" id="520822"/>
    <lineage>
        <taxon>Eukaryota</taxon>
        <taxon>Metazoa</taxon>
        <taxon>Ecdysozoa</taxon>
        <taxon>Arthropoda</taxon>
        <taxon>Hexapoda</taxon>
        <taxon>Insecta</taxon>
        <taxon>Pterygota</taxon>
        <taxon>Neoptera</taxon>
        <taxon>Endopterygota</taxon>
        <taxon>Hymenoptera</taxon>
        <taxon>Apocrita</taxon>
        <taxon>Aculeata</taxon>
        <taxon>Formicoidea</taxon>
        <taxon>Formicidae</taxon>
        <taxon>Myrmicinae</taxon>
        <taxon>Atta</taxon>
    </lineage>
</organism>
<feature type="domain" description="SANT and BTB" evidence="1">
    <location>
        <begin position="303"/>
        <end position="400"/>
    </location>
</feature>
<evidence type="ECO:0000313" key="2">
    <source>
        <dbReference type="EMBL" id="KYN45486.1"/>
    </source>
</evidence>
<dbReference type="InterPro" id="IPR021777">
    <property type="entry name" value="SANBR_BTB"/>
</dbReference>
<dbReference type="AlphaFoldDB" id="A0A151K1P0"/>
<comment type="caution">
    <text evidence="2">The sequence shown here is derived from an EMBL/GenBank/DDBJ whole genome shotgun (WGS) entry which is preliminary data.</text>
</comment>
<dbReference type="EMBL" id="LKEW01001137">
    <property type="protein sequence ID" value="KYN45486.1"/>
    <property type="molecule type" value="Genomic_DNA"/>
</dbReference>
<name>A0A151K1P0_9HYME</name>
<dbReference type="PANTHER" id="PTHR20946:SF0">
    <property type="entry name" value="SANT AND BTB DOMAIN REGULATOR OF CLASS SWITCH RECOMBINATION"/>
    <property type="match status" value="1"/>
</dbReference>
<sequence>MEPQKNDHDNIALSASTILKACVSTSNEVIMRTLNLAEILRNLQEDKHSKLTIGAFFEFMRTAYQVNDNCEGLAKILSANSEIDWHELAKINLDLETHEDSKATNDNCHLSTDEQQNENNDPIQTLIYNLAQTSNKESNSCTSESMISSQSSSVTSCNSNISNTCNNNSSAKESTSVENSSNKCLETEDTIKETNQSSDSQVQNGKGKVLQTKEHLEENECDLAKVMKENLRDILHEGLLDSVLPYMLPKSALSQPIIKKSTVVADVKKSSSLNNVIENKTSIHKERDKEKNKTNKKSLENEVEIHVCDEDKNIRKNFRCPQKLLIQKMCYFADVTAGQKLDEIDISVHCDVVIFDWLMRWVKKDIIKKSEWPVLEANNVIPIMVSACFLQMEPLLENCLQYCHDNMSDILKTSTILTCLDDNLLTRQLAELFTNEDVEMLKDKKDKIQSRLFCKLITSLMETIPDNKKGHYGSLAMMFRCGKCGKNVIQSISDFVPCIPSAMKIDNKGTVHSKHVRDLTWTLNDYVVSLRSELRSWRKVYWRLWGDCHFVFCQQCNIYFPIHQIGWCCYHPESAQFFINEQQKPMPFPLGRYPCCSQSAYRFEVLSNHQSGCRYKEHVPDIKGEKELNMLNILTAHREVIILEAPQLFFPEKITRLVTRDPSLRPGKLVCKDTMWWNGIELVPQRPKLGLLGKIWGGSGLRRLLQIQDSQKSVQKIYRRISVTTDISNGRCWSGNLNVRHNQDNQRDFEEKAAAQMTALLTKRTITENLFSKFNKQQHGYKTKQPVGMFSVQYIL</sequence>
<reference evidence="2 3" key="1">
    <citation type="submission" date="2015-09" db="EMBL/GenBank/DDBJ databases">
        <title>Atta colombica WGS genome.</title>
        <authorList>
            <person name="Nygaard S."/>
            <person name="Hu H."/>
            <person name="Boomsma J."/>
            <person name="Zhang G."/>
        </authorList>
    </citation>
    <scope>NUCLEOTIDE SEQUENCE [LARGE SCALE GENOMIC DNA]</scope>
    <source>
        <strain evidence="2">Treedump-2</strain>
        <tissue evidence="2">Whole body</tissue>
    </source>
</reference>
<accession>A0A151K1P0</accession>
<dbReference type="PANTHER" id="PTHR20946">
    <property type="entry name" value="SANT AND BTB DOMAIN REGULATOR OF CLASS SWITCH RECOMBINATION"/>
    <property type="match status" value="1"/>
</dbReference>
<dbReference type="Proteomes" id="UP000078540">
    <property type="component" value="Unassembled WGS sequence"/>
</dbReference>
<evidence type="ECO:0000259" key="1">
    <source>
        <dbReference type="Pfam" id="PF11822"/>
    </source>
</evidence>
<proteinExistence type="predicted"/>
<dbReference type="InterPro" id="IPR045902">
    <property type="entry name" value="SANBR-like"/>
</dbReference>
<evidence type="ECO:0000313" key="3">
    <source>
        <dbReference type="Proteomes" id="UP000078540"/>
    </source>
</evidence>
<protein>
    <recommendedName>
        <fullName evidence="1">SANT and BTB domain-containing protein</fullName>
    </recommendedName>
</protein>
<keyword evidence="3" id="KW-1185">Reference proteome</keyword>
<gene>
    <name evidence="2" type="ORF">ALC53_00044</name>
</gene>
<dbReference type="STRING" id="520822.A0A151K1P0"/>